<dbReference type="SUPFAM" id="SSF48350">
    <property type="entry name" value="GTPase activation domain, GAP"/>
    <property type="match status" value="1"/>
</dbReference>
<dbReference type="InterPro" id="IPR001936">
    <property type="entry name" value="RasGAP_dom"/>
</dbReference>
<proteinExistence type="predicted"/>
<evidence type="ECO:0000256" key="1">
    <source>
        <dbReference type="ARBA" id="ARBA00022468"/>
    </source>
</evidence>
<dbReference type="Proteomes" id="UP000327013">
    <property type="component" value="Unassembled WGS sequence"/>
</dbReference>
<dbReference type="GO" id="GO:0005096">
    <property type="term" value="F:GTPase activator activity"/>
    <property type="evidence" value="ECO:0007669"/>
    <property type="project" value="UniProtKB-KW"/>
</dbReference>
<feature type="compositionally biased region" description="Basic and acidic residues" evidence="2">
    <location>
        <begin position="1307"/>
        <end position="1324"/>
    </location>
</feature>
<name>A0A5N6L0G7_9ROSI</name>
<evidence type="ECO:0000313" key="4">
    <source>
        <dbReference type="EMBL" id="KAB8416419.1"/>
    </source>
</evidence>
<evidence type="ECO:0000259" key="3">
    <source>
        <dbReference type="PROSITE" id="PS50018"/>
    </source>
</evidence>
<dbReference type="CDD" id="cd05137">
    <property type="entry name" value="RasGAP_CLA2_BUD2"/>
    <property type="match status" value="1"/>
</dbReference>
<dbReference type="PROSITE" id="PS00509">
    <property type="entry name" value="RAS_GTPASE_ACTIV_1"/>
    <property type="match status" value="1"/>
</dbReference>
<feature type="region of interest" description="Disordered" evidence="2">
    <location>
        <begin position="96"/>
        <end position="207"/>
    </location>
</feature>
<dbReference type="InterPro" id="IPR035892">
    <property type="entry name" value="C2_domain_sf"/>
</dbReference>
<accession>A0A5N6L0G7</accession>
<dbReference type="PROSITE" id="PS50018">
    <property type="entry name" value="RAS_GTPASE_ACTIV_2"/>
    <property type="match status" value="1"/>
</dbReference>
<feature type="compositionally biased region" description="Pro residues" evidence="2">
    <location>
        <begin position="25"/>
        <end position="35"/>
    </location>
</feature>
<gene>
    <name evidence="4" type="ORF">FH972_024938</name>
</gene>
<feature type="compositionally biased region" description="Polar residues" evidence="2">
    <location>
        <begin position="131"/>
        <end position="149"/>
    </location>
</feature>
<dbReference type="OrthoDB" id="775356at2759"/>
<dbReference type="Gene3D" id="1.10.506.10">
    <property type="entry name" value="GTPase Activation - p120gap, domain 1"/>
    <property type="match status" value="1"/>
</dbReference>
<evidence type="ECO:0000313" key="5">
    <source>
        <dbReference type="Proteomes" id="UP000327013"/>
    </source>
</evidence>
<dbReference type="InterPro" id="IPR039360">
    <property type="entry name" value="Ras_GTPase"/>
</dbReference>
<dbReference type="PANTHER" id="PTHR10194:SF60">
    <property type="entry name" value="RAS GTPASE-ACTIVATING PROTEIN RASKOL"/>
    <property type="match status" value="1"/>
</dbReference>
<feature type="region of interest" description="Disordered" evidence="2">
    <location>
        <begin position="1"/>
        <end position="84"/>
    </location>
</feature>
<comment type="caution">
    <text evidence="4">The sequence shown here is derived from an EMBL/GenBank/DDBJ whole genome shotgun (WGS) entry which is preliminary data.</text>
</comment>
<evidence type="ECO:0000256" key="2">
    <source>
        <dbReference type="SAM" id="MobiDB-lite"/>
    </source>
</evidence>
<feature type="domain" description="Ras-GAP" evidence="3">
    <location>
        <begin position="729"/>
        <end position="966"/>
    </location>
</feature>
<feature type="compositionally biased region" description="Basic and acidic residues" evidence="2">
    <location>
        <begin position="102"/>
        <end position="120"/>
    </location>
</feature>
<keyword evidence="1" id="KW-0343">GTPase activation</keyword>
<dbReference type="Pfam" id="PF00616">
    <property type="entry name" value="RasGAP"/>
    <property type="match status" value="1"/>
</dbReference>
<protein>
    <recommendedName>
        <fullName evidence="3">Ras-GAP domain-containing protein</fullName>
    </recommendedName>
</protein>
<keyword evidence="5" id="KW-1185">Reference proteome</keyword>
<dbReference type="SUPFAM" id="SSF49562">
    <property type="entry name" value="C2 domain (Calcium/lipid-binding domain, CaLB)"/>
    <property type="match status" value="1"/>
</dbReference>
<dbReference type="CDD" id="cd00030">
    <property type="entry name" value="C2"/>
    <property type="match status" value="1"/>
</dbReference>
<feature type="compositionally biased region" description="Low complexity" evidence="2">
    <location>
        <begin position="1255"/>
        <end position="1266"/>
    </location>
</feature>
<feature type="compositionally biased region" description="Basic and acidic residues" evidence="2">
    <location>
        <begin position="1178"/>
        <end position="1191"/>
    </location>
</feature>
<feature type="region of interest" description="Disordered" evidence="2">
    <location>
        <begin position="374"/>
        <end position="393"/>
    </location>
</feature>
<feature type="region of interest" description="Disordered" evidence="2">
    <location>
        <begin position="1169"/>
        <end position="1324"/>
    </location>
</feature>
<organism evidence="4 5">
    <name type="scientific">Carpinus fangiana</name>
    <dbReference type="NCBI Taxonomy" id="176857"/>
    <lineage>
        <taxon>Eukaryota</taxon>
        <taxon>Viridiplantae</taxon>
        <taxon>Streptophyta</taxon>
        <taxon>Embryophyta</taxon>
        <taxon>Tracheophyta</taxon>
        <taxon>Spermatophyta</taxon>
        <taxon>Magnoliopsida</taxon>
        <taxon>eudicotyledons</taxon>
        <taxon>Gunneridae</taxon>
        <taxon>Pentapetalae</taxon>
        <taxon>rosids</taxon>
        <taxon>fabids</taxon>
        <taxon>Fagales</taxon>
        <taxon>Betulaceae</taxon>
        <taxon>Carpinus</taxon>
    </lineage>
</organism>
<reference evidence="4 5" key="1">
    <citation type="submission" date="2019-06" db="EMBL/GenBank/DDBJ databases">
        <title>A chromosomal-level reference genome of Carpinus fangiana (Coryloideae, Betulaceae).</title>
        <authorList>
            <person name="Yang X."/>
            <person name="Wang Z."/>
            <person name="Zhang L."/>
            <person name="Hao G."/>
            <person name="Liu J."/>
            <person name="Yang Y."/>
        </authorList>
    </citation>
    <scope>NUCLEOTIDE SEQUENCE [LARGE SCALE GENOMIC DNA]</scope>
    <source>
        <strain evidence="4">Cfa_2016G</strain>
        <tissue evidence="4">Leaf</tissue>
    </source>
</reference>
<dbReference type="Gene3D" id="2.60.40.150">
    <property type="entry name" value="C2 domain"/>
    <property type="match status" value="1"/>
</dbReference>
<dbReference type="PANTHER" id="PTHR10194">
    <property type="entry name" value="RAS GTPASE-ACTIVATING PROTEINS"/>
    <property type="match status" value="1"/>
</dbReference>
<dbReference type="InterPro" id="IPR008936">
    <property type="entry name" value="Rho_GTPase_activation_prot"/>
</dbReference>
<feature type="compositionally biased region" description="Low complexity" evidence="2">
    <location>
        <begin position="187"/>
        <end position="196"/>
    </location>
</feature>
<feature type="compositionally biased region" description="Basic and acidic residues" evidence="2">
    <location>
        <begin position="1267"/>
        <end position="1296"/>
    </location>
</feature>
<dbReference type="SMART" id="SM00323">
    <property type="entry name" value="RasGAP"/>
    <property type="match status" value="1"/>
</dbReference>
<sequence length="1324" mass="147632">MEREHGSSPPPAPTLKQAMANLYDTPPPTRAPPKQPAAAEQLESLTRMNLAARTPAPDVATDPILPGIPVSSHRRSSSAASPDVLPAAASLAGPLRASPAIDRAHAEGRRMRTRTLDELSARPPAIPPRQMQRQRVGSMNQALATSSARPSRHDSTSHPISRPGDAQFSPPQRPATTQNGLRDSSRGRGSSRPRSSQKMESDMPVTDPRTMLLLMNKSRGRMRGKVAFTQMHRSSWASAWCSIDVDEGSLLCEAESGSDRHSILVPDLRGCSVTASLDPRSGHPLLNLFTADETVALHLRPLNEAYFNAWFAALLCWHPVQPGQSLDSISLHAPAPLGWLSDRKAAEARSNPQHPATKIIKVGKVMLVDMEQSKPLQKGSHRTRADRNEPRQVSQAKWTPVRIVLAEDGHLRMHSDDNADLLGQIQLSQLSRSAVQRLHPTVIDVECCIAIYPQYSRSADACSCLRPVVLSFEERTVYEAWFVLLRAFTIPEIYGPHNAFASEGIMEAEELPGLPRSASPSLLRIERSLRIRIDKAKLIKNIKKQLNEDEIDEGDSTYQEHETKKRNRHLTYYIDVLVDGQRKAKTSAKDAKYDPYWSESFDFFDLATTVSTVSLQLKTVDEPSREASATSWFHDDEDREKIDERPTSIFETCCGEVLMKISDIDHGNEVDASTPLRDEFGVSIGELSYKIRYREEPILMEAEYQQLEALISNYANALAIQIAEYVPGELTPLALCFLNVYQCSDKAEDWLMALAEEEIDGILKEPPAARSRFTRRLESNESKESLKDAVDREGAVRDLNKHATAEANLLFRANTLASKAIDFHMKRLGRMYLDATIGSSLRHIAMKNTDCEVNPTRVTDKRKLQHNWRRLLKATEDMWERIYTSAAQCPPELRIIFRHIRACANDRYGDFLRTVTYSSVSGFLFLRFFCAAILAPHVFDLLKHEPGTKAMRTYTLIAKSLQGLANMSTFGHKEPWMEPMNKFLNAHRQQFKSFIDTICDVPHSTPLHAKSPSYSTPLQIYGRLKGPTREGFLTLPYHIDRSRNLASLVNLWLNNYNRSMVPSSGHLRALSGDLARFHELCLSLRQRTNACYERVERAERHTSSLTQKWVSIAERMEIAPSEFWIKQRVAVNFSSMPGPTPGTAIPRPSSSSVPNPGYSPAMATAMAAAMASQAKRGNSAERSARSSVDRRRPARSATYSPPSVPLSGAREHPTSEGSDFDGLGSGGSAAGETTQPFDSRPGSVNGPRDPPQMISRASSRTSSETAAEVRRHYTNAERRVKAEETGVRSNSRDRSRLGGLFGRRKRLDKEGVVKEKTRPSTSEK</sequence>
<dbReference type="InterPro" id="IPR023152">
    <property type="entry name" value="RasGAP_CS"/>
</dbReference>
<dbReference type="EMBL" id="VIBQ01000031">
    <property type="protein sequence ID" value="KAB8416419.1"/>
    <property type="molecule type" value="Genomic_DNA"/>
</dbReference>